<feature type="signal peptide" evidence="3">
    <location>
        <begin position="1"/>
        <end position="24"/>
    </location>
</feature>
<gene>
    <name evidence="5" type="ORF">SK069_07895</name>
</gene>
<evidence type="ECO:0000256" key="1">
    <source>
        <dbReference type="ARBA" id="ARBA00010062"/>
    </source>
</evidence>
<comment type="caution">
    <text evidence="5">The sequence shown here is derived from an EMBL/GenBank/DDBJ whole genome shotgun (WGS) entry which is preliminary data.</text>
</comment>
<dbReference type="InterPro" id="IPR028082">
    <property type="entry name" value="Peripla_BP_I"/>
</dbReference>
<evidence type="ECO:0000256" key="2">
    <source>
        <dbReference type="ARBA" id="ARBA00022729"/>
    </source>
</evidence>
<dbReference type="PANTHER" id="PTHR47235:SF1">
    <property type="entry name" value="BLR6548 PROTEIN"/>
    <property type="match status" value="1"/>
</dbReference>
<evidence type="ECO:0000259" key="4">
    <source>
        <dbReference type="Pfam" id="PF13458"/>
    </source>
</evidence>
<dbReference type="Proteomes" id="UP001277761">
    <property type="component" value="Unassembled WGS sequence"/>
</dbReference>
<proteinExistence type="inferred from homology"/>
<dbReference type="EMBL" id="JAXAVX010000003">
    <property type="protein sequence ID" value="MDX8151507.1"/>
    <property type="molecule type" value="Genomic_DNA"/>
</dbReference>
<keyword evidence="6" id="KW-1185">Reference proteome</keyword>
<dbReference type="Pfam" id="PF13458">
    <property type="entry name" value="Peripla_BP_6"/>
    <property type="match status" value="1"/>
</dbReference>
<dbReference type="Gene3D" id="3.40.50.2300">
    <property type="match status" value="2"/>
</dbReference>
<evidence type="ECO:0000256" key="3">
    <source>
        <dbReference type="SAM" id="SignalP"/>
    </source>
</evidence>
<evidence type="ECO:0000313" key="5">
    <source>
        <dbReference type="EMBL" id="MDX8151507.1"/>
    </source>
</evidence>
<organism evidence="5 6">
    <name type="scientific">Patulibacter brassicae</name>
    <dbReference type="NCBI Taxonomy" id="1705717"/>
    <lineage>
        <taxon>Bacteria</taxon>
        <taxon>Bacillati</taxon>
        <taxon>Actinomycetota</taxon>
        <taxon>Thermoleophilia</taxon>
        <taxon>Solirubrobacterales</taxon>
        <taxon>Patulibacteraceae</taxon>
        <taxon>Patulibacter</taxon>
    </lineage>
</organism>
<evidence type="ECO:0000313" key="6">
    <source>
        <dbReference type="Proteomes" id="UP001277761"/>
    </source>
</evidence>
<sequence>MGHRTRWGAIAASAVLALGLTACGGADNDDEGGGGDGASAGAPAKAPGFDGTTIKLATLSAQSGPVAVIGNPLVAGNKTWFDRLNAEGGVAGKYKVELVNEDNRYEADTTVQRYNRVKNDVTAVLQVLGTAPTLALLPQLRRDKIVAGPASLDGFWVKEPNLLPIGAPYEFEAANGLAHYIEAEGKDKTFCTFTQDDVYGEAALRGVDAEAKQAGIQVATRQKFKLADKDVTGQVQRLRRAGCDAVSLAATPTDAATIWGTAARLKFAPRWIAQAPAWTGAFAKSPLAPYLQQTTWVVAEGTQWGDESVPGMKQMIADQKQYAPKQQPDIYFQYGYNQGRAFTALLEKAVEKGDLSRDGLLAALNELGEVDYQGLIAPYTYGADGDRTPSRSNAIFSIDPKAPGGLKLEAKDVTSPAAQEIEFQAAP</sequence>
<feature type="domain" description="Leucine-binding protein" evidence="4">
    <location>
        <begin position="53"/>
        <end position="399"/>
    </location>
</feature>
<dbReference type="RefSeq" id="WP_319953663.1">
    <property type="nucleotide sequence ID" value="NZ_JAXAVX010000003.1"/>
</dbReference>
<keyword evidence="2 3" id="KW-0732">Signal</keyword>
<dbReference type="CDD" id="cd06343">
    <property type="entry name" value="PBP1_ABC_ligand_binding-like"/>
    <property type="match status" value="1"/>
</dbReference>
<feature type="chain" id="PRO_5046196925" evidence="3">
    <location>
        <begin position="25"/>
        <end position="427"/>
    </location>
</feature>
<comment type="similarity">
    <text evidence="1">Belongs to the leucine-binding protein family.</text>
</comment>
<dbReference type="InterPro" id="IPR028081">
    <property type="entry name" value="Leu-bd"/>
</dbReference>
<dbReference type="PROSITE" id="PS51257">
    <property type="entry name" value="PROKAR_LIPOPROTEIN"/>
    <property type="match status" value="1"/>
</dbReference>
<name>A0ABU4VI55_9ACTN</name>
<dbReference type="SUPFAM" id="SSF53822">
    <property type="entry name" value="Periplasmic binding protein-like I"/>
    <property type="match status" value="1"/>
</dbReference>
<accession>A0ABU4VI55</accession>
<reference evidence="5 6" key="1">
    <citation type="submission" date="2023-11" db="EMBL/GenBank/DDBJ databases">
        <authorList>
            <person name="Xu M."/>
            <person name="Jiang T."/>
        </authorList>
    </citation>
    <scope>NUCLEOTIDE SEQUENCE [LARGE SCALE GENOMIC DNA]</scope>
    <source>
        <strain evidence="5 6">SD</strain>
    </source>
</reference>
<protein>
    <submittedName>
        <fullName evidence="5">ABC transporter substrate-binding protein</fullName>
    </submittedName>
</protein>
<dbReference type="PANTHER" id="PTHR47235">
    <property type="entry name" value="BLR6548 PROTEIN"/>
    <property type="match status" value="1"/>
</dbReference>